<sequence length="121" mass="13580">MSCSKIPYTVDFVASIDSDFPSSDNEIFKVTVSRDVKASELSEIVSLLGRDFNVSTATPVSRRIFLVVTTSRTCPNYHIAAHSFNLLTSFNFLLKCLPTTMYRKAKVLLSSIHSLLLPWCR</sequence>
<dbReference type="EMBL" id="OM869709">
    <property type="protein sequence ID" value="UPW42011.1"/>
    <property type="molecule type" value="Genomic_DNA"/>
</dbReference>
<proteinExistence type="predicted"/>
<name>A0A976R5K8_9VIRU</name>
<organism evidence="1">
    <name type="scientific">Dipodfec virus RodF1_35</name>
    <dbReference type="NCBI Taxonomy" id="2929295"/>
    <lineage>
        <taxon>Viruses</taxon>
        <taxon>Monodnaviria</taxon>
        <taxon>Sangervirae</taxon>
        <taxon>Phixviricota</taxon>
        <taxon>Malgrandaviricetes</taxon>
        <taxon>Petitvirales</taxon>
        <taxon>Microviridae</taxon>
    </lineage>
</organism>
<protein>
    <submittedName>
        <fullName evidence="1">Uncharacterized protein</fullName>
    </submittedName>
</protein>
<evidence type="ECO:0000313" key="1">
    <source>
        <dbReference type="EMBL" id="UPW42011.1"/>
    </source>
</evidence>
<reference evidence="1" key="1">
    <citation type="submission" date="2022-02" db="EMBL/GenBank/DDBJ databases">
        <title>Towards deciphering the DNA virus diversity associated with rodent species in the families Cricetidae and Heteromyidae.</title>
        <authorList>
            <person name="Lund M."/>
            <person name="Larsen B.B."/>
            <person name="Gryseels S."/>
            <person name="Kraberger S."/>
            <person name="Rowsey D.M."/>
            <person name="Steger L."/>
            <person name="Yule K.M."/>
            <person name="Upham N.S."/>
            <person name="Worobey M."/>
            <person name="Van Doorslaer K."/>
            <person name="Varsani A."/>
        </authorList>
    </citation>
    <scope>NUCLEOTIDE SEQUENCE</scope>
    <source>
        <strain evidence="1">NeonRodF1_35</strain>
    </source>
</reference>
<accession>A0A976R5K8</accession>